<gene>
    <name evidence="3" type="ORF">H257_08302</name>
</gene>
<feature type="transmembrane region" description="Helical" evidence="1">
    <location>
        <begin position="299"/>
        <end position="316"/>
    </location>
</feature>
<proteinExistence type="predicted"/>
<evidence type="ECO:0000313" key="3">
    <source>
        <dbReference type="EMBL" id="ETV78096.1"/>
    </source>
</evidence>
<dbReference type="GO" id="GO:0007186">
    <property type="term" value="P:G protein-coupled receptor signaling pathway"/>
    <property type="evidence" value="ECO:0007669"/>
    <property type="project" value="InterPro"/>
</dbReference>
<dbReference type="AlphaFoldDB" id="W4GFS6"/>
<feature type="transmembrane region" description="Helical" evidence="1">
    <location>
        <begin position="398"/>
        <end position="423"/>
    </location>
</feature>
<evidence type="ECO:0000259" key="2">
    <source>
        <dbReference type="Pfam" id="PF10192"/>
    </source>
</evidence>
<feature type="transmembrane region" description="Helical" evidence="1">
    <location>
        <begin position="362"/>
        <end position="386"/>
    </location>
</feature>
<accession>W4GFS6</accession>
<keyword evidence="1" id="KW-1133">Transmembrane helix</keyword>
<dbReference type="PANTHER" id="PTHR23252">
    <property type="entry name" value="INTIMAL THICKNESS RECEPTOR-RELATED"/>
    <property type="match status" value="1"/>
</dbReference>
<dbReference type="VEuPathDB" id="FungiDB:H257_08302"/>
<feature type="transmembrane region" description="Helical" evidence="1">
    <location>
        <begin position="255"/>
        <end position="279"/>
    </location>
</feature>
<dbReference type="Pfam" id="PF10192">
    <property type="entry name" value="GPR180-TMEM145_TM"/>
    <property type="match status" value="1"/>
</dbReference>
<dbReference type="PANTHER" id="PTHR23252:SF24">
    <property type="entry name" value="TRANSMEMBRANE PROTEIN 145"/>
    <property type="match status" value="1"/>
</dbReference>
<dbReference type="GO" id="GO:0019236">
    <property type="term" value="P:response to pheromone"/>
    <property type="evidence" value="ECO:0007669"/>
    <property type="project" value="InterPro"/>
</dbReference>
<reference evidence="3" key="1">
    <citation type="submission" date="2013-12" db="EMBL/GenBank/DDBJ databases">
        <title>The Genome Sequence of Aphanomyces astaci APO3.</title>
        <authorList>
            <consortium name="The Broad Institute Genomics Platform"/>
            <person name="Russ C."/>
            <person name="Tyler B."/>
            <person name="van West P."/>
            <person name="Dieguez-Uribeondo J."/>
            <person name="Young S.K."/>
            <person name="Zeng Q."/>
            <person name="Gargeya S."/>
            <person name="Fitzgerald M."/>
            <person name="Abouelleil A."/>
            <person name="Alvarado L."/>
            <person name="Chapman S.B."/>
            <person name="Gainer-Dewar J."/>
            <person name="Goldberg J."/>
            <person name="Griggs A."/>
            <person name="Gujja S."/>
            <person name="Hansen M."/>
            <person name="Howarth C."/>
            <person name="Imamovic A."/>
            <person name="Ireland A."/>
            <person name="Larimer J."/>
            <person name="McCowan C."/>
            <person name="Murphy C."/>
            <person name="Pearson M."/>
            <person name="Poon T.W."/>
            <person name="Priest M."/>
            <person name="Roberts A."/>
            <person name="Saif S."/>
            <person name="Shea T."/>
            <person name="Sykes S."/>
            <person name="Wortman J."/>
            <person name="Nusbaum C."/>
            <person name="Birren B."/>
        </authorList>
    </citation>
    <scope>NUCLEOTIDE SEQUENCE [LARGE SCALE GENOMIC DNA]</scope>
    <source>
        <strain evidence="3">APO3</strain>
    </source>
</reference>
<keyword evidence="1" id="KW-0472">Membrane</keyword>
<evidence type="ECO:0000256" key="1">
    <source>
        <dbReference type="SAM" id="Phobius"/>
    </source>
</evidence>
<name>W4GFS6_APHAT</name>
<sequence>MSVLYSKKSWCGGRTNAGHFTLHLSGPMHGSLASPRHGSSYYPMLLLFFVVATWMPAAHASVFAGFEIGREFSFLGKFCFTWDANYSHVVGEITAHIRTPDDGVKLAIYDDEDAFWAFISTDPSCDCTCKLADEHTKAVFDVPRASDASQTFSLNYTIREHLRPRFWYVALAKCVPGGDSYVPTLQSLTPANFQHYYFTAWYSIHMVQAVTRSEVPVFQEGLTTVYTVSGVLSGLLVLIQLQSKLRLTQESFHPIVQLLTGLVVLTFLTNSSLGLHFYAFELNGIGAPLPLCLARIFQVINRVGMLLLAMLIAKGWTINAIALHGRTWLTTVMLTYSVLYLSLAVWYLGYVDPASTLYMYDSVPGLAICSLQIIVYAWFVQHLVATRAKEDDIAKRSFFLQMGVLFTVYILSLPVIVTVASVLSPWVREKIVESVTVSIDLATQAVLVYVLWPTRAPRYFDRLYTLVGSQAEKATLCDATLPSNLL</sequence>
<feature type="transmembrane region" description="Helical" evidence="1">
    <location>
        <begin position="41"/>
        <end position="66"/>
    </location>
</feature>
<protein>
    <recommendedName>
        <fullName evidence="2">GPR180/TMEM145 transmembrane domain-containing protein</fullName>
    </recommendedName>
</protein>
<feature type="domain" description="GPR180/TMEM145 transmembrane" evidence="2">
    <location>
        <begin position="244"/>
        <end position="443"/>
    </location>
</feature>
<dbReference type="InterPro" id="IPR019336">
    <property type="entry name" value="GPR180/TMEM145_TM"/>
</dbReference>
<dbReference type="EMBL" id="KI913131">
    <property type="protein sequence ID" value="ETV78096.1"/>
    <property type="molecule type" value="Genomic_DNA"/>
</dbReference>
<feature type="transmembrane region" description="Helical" evidence="1">
    <location>
        <begin position="328"/>
        <end position="350"/>
    </location>
</feature>
<dbReference type="GeneID" id="20810298"/>
<organism evidence="3">
    <name type="scientific">Aphanomyces astaci</name>
    <name type="common">Crayfish plague agent</name>
    <dbReference type="NCBI Taxonomy" id="112090"/>
    <lineage>
        <taxon>Eukaryota</taxon>
        <taxon>Sar</taxon>
        <taxon>Stramenopiles</taxon>
        <taxon>Oomycota</taxon>
        <taxon>Saprolegniomycetes</taxon>
        <taxon>Saprolegniales</taxon>
        <taxon>Verrucalvaceae</taxon>
        <taxon>Aphanomyces</taxon>
    </lineage>
</organism>
<keyword evidence="1" id="KW-0812">Transmembrane</keyword>
<dbReference type="RefSeq" id="XP_009832433.1">
    <property type="nucleotide sequence ID" value="XM_009834131.1"/>
</dbReference>
<dbReference type="InterPro" id="IPR047831">
    <property type="entry name" value="GPR180/TMEM145"/>
</dbReference>
<dbReference type="OrthoDB" id="45670at2759"/>